<dbReference type="EMBL" id="CAMXCT010001835">
    <property type="protein sequence ID" value="CAI3993467.1"/>
    <property type="molecule type" value="Genomic_DNA"/>
</dbReference>
<organism evidence="2">
    <name type="scientific">Cladocopium goreaui</name>
    <dbReference type="NCBI Taxonomy" id="2562237"/>
    <lineage>
        <taxon>Eukaryota</taxon>
        <taxon>Sar</taxon>
        <taxon>Alveolata</taxon>
        <taxon>Dinophyceae</taxon>
        <taxon>Suessiales</taxon>
        <taxon>Symbiodiniaceae</taxon>
        <taxon>Cladocopium</taxon>
    </lineage>
</organism>
<evidence type="ECO:0000313" key="4">
    <source>
        <dbReference type="Proteomes" id="UP001152797"/>
    </source>
</evidence>
<dbReference type="EMBL" id="CAMXCT020001835">
    <property type="protein sequence ID" value="CAL1146842.1"/>
    <property type="molecule type" value="Genomic_DNA"/>
</dbReference>
<evidence type="ECO:0000313" key="3">
    <source>
        <dbReference type="EMBL" id="CAL1146842.1"/>
    </source>
</evidence>
<evidence type="ECO:0000256" key="1">
    <source>
        <dbReference type="SAM" id="MobiDB-lite"/>
    </source>
</evidence>
<sequence>MQNDKFEIYHAQDEKFAALEGLLMEEKRPSKSKDKGATDKSKLESRFDSKDSSKKRIRTMPSLTRASVSQTTPGVDEFDEPLPLYVADLALYHQIALMQRTFPVRLSRWGESMQQAQALPAAWGLVHVFFFFPRNWVFIIKSIVFQCVFFCIKIRES</sequence>
<reference evidence="3" key="2">
    <citation type="submission" date="2024-04" db="EMBL/GenBank/DDBJ databases">
        <authorList>
            <person name="Chen Y."/>
            <person name="Shah S."/>
            <person name="Dougan E. K."/>
            <person name="Thang M."/>
            <person name="Chan C."/>
        </authorList>
    </citation>
    <scope>NUCLEOTIDE SEQUENCE [LARGE SCALE GENOMIC DNA]</scope>
</reference>
<proteinExistence type="predicted"/>
<evidence type="ECO:0000313" key="2">
    <source>
        <dbReference type="EMBL" id="CAI3993467.1"/>
    </source>
</evidence>
<feature type="region of interest" description="Disordered" evidence="1">
    <location>
        <begin position="22"/>
        <end position="74"/>
    </location>
</feature>
<feature type="compositionally biased region" description="Polar residues" evidence="1">
    <location>
        <begin position="61"/>
        <end position="73"/>
    </location>
</feature>
<accession>A0A9P1CJK0</accession>
<keyword evidence="4" id="KW-1185">Reference proteome</keyword>
<comment type="caution">
    <text evidence="2">The sequence shown here is derived from an EMBL/GenBank/DDBJ whole genome shotgun (WGS) entry which is preliminary data.</text>
</comment>
<protein>
    <submittedName>
        <fullName evidence="2">Uncharacterized protein</fullName>
    </submittedName>
</protein>
<dbReference type="Proteomes" id="UP001152797">
    <property type="component" value="Unassembled WGS sequence"/>
</dbReference>
<feature type="compositionally biased region" description="Basic and acidic residues" evidence="1">
    <location>
        <begin position="24"/>
        <end position="54"/>
    </location>
</feature>
<dbReference type="AlphaFoldDB" id="A0A9P1CJK0"/>
<name>A0A9P1CJK0_9DINO</name>
<gene>
    <name evidence="2" type="ORF">C1SCF055_LOCUS20213</name>
</gene>
<dbReference type="EMBL" id="CAMXCT030001835">
    <property type="protein sequence ID" value="CAL4780779.1"/>
    <property type="molecule type" value="Genomic_DNA"/>
</dbReference>
<reference evidence="2" key="1">
    <citation type="submission" date="2022-10" db="EMBL/GenBank/DDBJ databases">
        <authorList>
            <person name="Chen Y."/>
            <person name="Dougan E. K."/>
            <person name="Chan C."/>
            <person name="Rhodes N."/>
            <person name="Thang M."/>
        </authorList>
    </citation>
    <scope>NUCLEOTIDE SEQUENCE</scope>
</reference>